<gene>
    <name evidence="2" type="ORF">F8M41_007100</name>
</gene>
<feature type="compositionally biased region" description="Polar residues" evidence="1">
    <location>
        <begin position="141"/>
        <end position="157"/>
    </location>
</feature>
<evidence type="ECO:0000313" key="3">
    <source>
        <dbReference type="Proteomes" id="UP000439903"/>
    </source>
</evidence>
<reference evidence="2 3" key="1">
    <citation type="journal article" date="2019" name="Environ. Microbiol.">
        <title>At the nexus of three kingdoms: the genome of the mycorrhizal fungus Gigaspora margarita provides insights into plant, endobacterial and fungal interactions.</title>
        <authorList>
            <person name="Venice F."/>
            <person name="Ghignone S."/>
            <person name="Salvioli di Fossalunga A."/>
            <person name="Amselem J."/>
            <person name="Novero M."/>
            <person name="Xianan X."/>
            <person name="Sedzielewska Toro K."/>
            <person name="Morin E."/>
            <person name="Lipzen A."/>
            <person name="Grigoriev I.V."/>
            <person name="Henrissat B."/>
            <person name="Martin F.M."/>
            <person name="Bonfante P."/>
        </authorList>
    </citation>
    <scope>NUCLEOTIDE SEQUENCE [LARGE SCALE GENOMIC DNA]</scope>
    <source>
        <strain evidence="2 3">BEG34</strain>
    </source>
</reference>
<organism evidence="2 3">
    <name type="scientific">Gigaspora margarita</name>
    <dbReference type="NCBI Taxonomy" id="4874"/>
    <lineage>
        <taxon>Eukaryota</taxon>
        <taxon>Fungi</taxon>
        <taxon>Fungi incertae sedis</taxon>
        <taxon>Mucoromycota</taxon>
        <taxon>Glomeromycotina</taxon>
        <taxon>Glomeromycetes</taxon>
        <taxon>Diversisporales</taxon>
        <taxon>Gigasporaceae</taxon>
        <taxon>Gigaspora</taxon>
    </lineage>
</organism>
<sequence>MRLQGETQDDFSHDKIKEHRLYKSSLEQLSGEEAEKCLANFEVKYNQCLNGKNSLSVDNFWKTVDRKLHENEIELENLDYAKHALKDTNNETQLIRAVTTNRTIGLLKHGLESLDEKSEGHKNQDQEEVKRRKLDVENYQHGKSSSQVRTSEHQISSESDDKETESGNFDANKRDPKNFTLDEFVDENDAPVRTPEHQISSSSSFVPLATRSESDVEETDSDNFDTNKRDPKNFTFDEFVDGNDEYVDDDDDVIFLNNLVTSYEDVKDNPYIFQEENISELFASYRSKALQMVKVSGLSIVTDYPEILSLSHILLLQAENFTDLQVQEFSRDTLEQLHKYLRNTHVTKTKVAPSVKAIFREYIKTVLDEDLGLNEAKKAVIKSFTKSFEDPVDQKTFDRMQVVFLQLMENIPVNPLNDLISEGTLTVRKLANLDPSRAKQPDMIGKVINNNKPKYEMMFGEITGEGKNNNLKKNNTDLIRLGIFMKDALDLLIKNTRESRMVFAWQMVVTSWTGYIMVLIAPGLYIMIEVGQVELPKSFQTSGQFIDNVDKLFAFTEKYRYEIQKLRDDMNKKKKAVEIHKEIIKWLRATLGTPLFKKIVT</sequence>
<protein>
    <submittedName>
        <fullName evidence="2">Uncharacterized protein</fullName>
    </submittedName>
</protein>
<evidence type="ECO:0000256" key="1">
    <source>
        <dbReference type="SAM" id="MobiDB-lite"/>
    </source>
</evidence>
<feature type="region of interest" description="Disordered" evidence="1">
    <location>
        <begin position="115"/>
        <end position="229"/>
    </location>
</feature>
<dbReference type="OrthoDB" id="2448606at2759"/>
<comment type="caution">
    <text evidence="2">The sequence shown here is derived from an EMBL/GenBank/DDBJ whole genome shotgun (WGS) entry which is preliminary data.</text>
</comment>
<name>A0A8H3X672_GIGMA</name>
<keyword evidence="3" id="KW-1185">Reference proteome</keyword>
<proteinExistence type="predicted"/>
<feature type="compositionally biased region" description="Basic and acidic residues" evidence="1">
    <location>
        <begin position="115"/>
        <end position="140"/>
    </location>
</feature>
<dbReference type="EMBL" id="WTPW01001704">
    <property type="protein sequence ID" value="KAF0420281.1"/>
    <property type="molecule type" value="Genomic_DNA"/>
</dbReference>
<evidence type="ECO:0000313" key="2">
    <source>
        <dbReference type="EMBL" id="KAF0420281.1"/>
    </source>
</evidence>
<dbReference type="Proteomes" id="UP000439903">
    <property type="component" value="Unassembled WGS sequence"/>
</dbReference>
<accession>A0A8H3X672</accession>
<dbReference type="AlphaFoldDB" id="A0A8H3X672"/>